<dbReference type="RefSeq" id="WP_037460141.1">
    <property type="nucleotide sequence ID" value="NZ_AVFL01000037.1"/>
</dbReference>
<organism evidence="2 3">
    <name type="scientific">Skermanella stibiiresistens SB22</name>
    <dbReference type="NCBI Taxonomy" id="1385369"/>
    <lineage>
        <taxon>Bacteria</taxon>
        <taxon>Pseudomonadati</taxon>
        <taxon>Pseudomonadota</taxon>
        <taxon>Alphaproteobacteria</taxon>
        <taxon>Rhodospirillales</taxon>
        <taxon>Azospirillaceae</taxon>
        <taxon>Skermanella</taxon>
    </lineage>
</organism>
<evidence type="ECO:0000256" key="1">
    <source>
        <dbReference type="ARBA" id="ARBA00008791"/>
    </source>
</evidence>
<evidence type="ECO:0008006" key="4">
    <source>
        <dbReference type="Google" id="ProtNLM"/>
    </source>
</evidence>
<dbReference type="PANTHER" id="PTHR46268">
    <property type="entry name" value="STRESS RESPONSE PROTEIN NHAX"/>
    <property type="match status" value="1"/>
</dbReference>
<comment type="caution">
    <text evidence="2">The sequence shown here is derived from an EMBL/GenBank/DDBJ whole genome shotgun (WGS) entry which is preliminary data.</text>
</comment>
<dbReference type="PANTHER" id="PTHR46268:SF15">
    <property type="entry name" value="UNIVERSAL STRESS PROTEIN HP_0031"/>
    <property type="match status" value="1"/>
</dbReference>
<keyword evidence="3" id="KW-1185">Reference proteome</keyword>
<dbReference type="AlphaFoldDB" id="W9GWA0"/>
<proteinExistence type="inferred from homology"/>
<name>W9GWA0_9PROT</name>
<dbReference type="EMBL" id="AVFL01000037">
    <property type="protein sequence ID" value="EWY36712.1"/>
    <property type="molecule type" value="Genomic_DNA"/>
</dbReference>
<evidence type="ECO:0000313" key="2">
    <source>
        <dbReference type="EMBL" id="EWY36712.1"/>
    </source>
</evidence>
<dbReference type="Proteomes" id="UP000019486">
    <property type="component" value="Unassembled WGS sequence"/>
</dbReference>
<reference evidence="2 3" key="1">
    <citation type="submission" date="2013-08" db="EMBL/GenBank/DDBJ databases">
        <title>The genome sequence of Skermanella stibiiresistens.</title>
        <authorList>
            <person name="Zhu W."/>
            <person name="Wang G."/>
        </authorList>
    </citation>
    <scope>NUCLEOTIDE SEQUENCE [LARGE SCALE GENOMIC DNA]</scope>
    <source>
        <strain evidence="2 3">SB22</strain>
    </source>
</reference>
<dbReference type="Gene3D" id="3.40.50.12370">
    <property type="match status" value="1"/>
</dbReference>
<dbReference type="PATRIC" id="fig|1385369.3.peg.6259"/>
<accession>W9GWA0</accession>
<gene>
    <name evidence="2" type="ORF">N825_25665</name>
</gene>
<dbReference type="STRING" id="1385369.N825_25665"/>
<protein>
    <recommendedName>
        <fullName evidence="4">Universal stress protein UspA</fullName>
    </recommendedName>
</protein>
<evidence type="ECO:0000313" key="3">
    <source>
        <dbReference type="Proteomes" id="UP000019486"/>
    </source>
</evidence>
<dbReference type="OrthoDB" id="9804721at2"/>
<comment type="similarity">
    <text evidence="1">Belongs to the universal stress protein A family.</text>
</comment>
<sequence>MIRKILVPINGTGADRRSAALAFTLAGQVQAHVEGLCVTPHAEVASPVETASLPAALGRKLLEIAEERQGAAVASARALFDELGQRHAGASDGGAPTSAWRAEIGSPVEIIPQEARLADLTVFAREADGADMIGPALEATLFDSGRPVLLAPLGEPATVGTTIAVAWDGGLPASRAVAAALPLLAAATRVVILTGERPSRNRAGDPNRLAESLSHHGVTATIHRVADDGQPLAKALVSAAAGLGCDLMVMGGYGHSRFRETVLGGVTRDIVAAPPDIAILMVH</sequence>
<dbReference type="SUPFAM" id="SSF52402">
    <property type="entry name" value="Adenine nucleotide alpha hydrolases-like"/>
    <property type="match status" value="2"/>
</dbReference>